<dbReference type="SUPFAM" id="SSF54523">
    <property type="entry name" value="Pili subunits"/>
    <property type="match status" value="1"/>
</dbReference>
<evidence type="ECO:0000313" key="1">
    <source>
        <dbReference type="EMBL" id="NLR75751.1"/>
    </source>
</evidence>
<keyword evidence="2" id="KW-1185">Reference proteome</keyword>
<sequence>MVRRAPQQRGFTYLLLLLSVALIGTLLATTGRYWAFQQQRSKELELLRAGLAIRQAIQRYYESSPGSVKRYPARLEDLLEDRRFLAIRRHLRRIPVDPFTGQADWVLLTAPEGGIQGVHSLSDQESIKQAEFPEGVWLENGTHYSGWVFAWRAK</sequence>
<accession>A0A847S1M8</accession>
<dbReference type="Proteomes" id="UP000587991">
    <property type="component" value="Unassembled WGS sequence"/>
</dbReference>
<reference evidence="1 2" key="1">
    <citation type="submission" date="2020-04" db="EMBL/GenBank/DDBJ databases">
        <title>Draft genome of Leeia sp. IMCC25680.</title>
        <authorList>
            <person name="Song J."/>
            <person name="Cho J.-C."/>
        </authorList>
    </citation>
    <scope>NUCLEOTIDE SEQUENCE [LARGE SCALE GENOMIC DNA]</scope>
    <source>
        <strain evidence="1 2">IMCC25680</strain>
    </source>
</reference>
<dbReference type="AlphaFoldDB" id="A0A847S1M8"/>
<gene>
    <name evidence="1" type="ORF">HF682_11310</name>
</gene>
<comment type="caution">
    <text evidence="1">The sequence shown here is derived from an EMBL/GenBank/DDBJ whole genome shotgun (WGS) entry which is preliminary data.</text>
</comment>
<name>A0A847S1M8_9NEIS</name>
<dbReference type="RefSeq" id="WP_168877395.1">
    <property type="nucleotide sequence ID" value="NZ_JABAIM010000002.1"/>
</dbReference>
<dbReference type="InterPro" id="IPR045584">
    <property type="entry name" value="Pilin-like"/>
</dbReference>
<evidence type="ECO:0000313" key="2">
    <source>
        <dbReference type="Proteomes" id="UP000587991"/>
    </source>
</evidence>
<proteinExistence type="predicted"/>
<protein>
    <submittedName>
        <fullName evidence="1">Type II secretion system protein</fullName>
    </submittedName>
</protein>
<organism evidence="1 2">
    <name type="scientific">Leeia aquatica</name>
    <dbReference type="NCBI Taxonomy" id="2725557"/>
    <lineage>
        <taxon>Bacteria</taxon>
        <taxon>Pseudomonadati</taxon>
        <taxon>Pseudomonadota</taxon>
        <taxon>Betaproteobacteria</taxon>
        <taxon>Neisseriales</taxon>
        <taxon>Leeiaceae</taxon>
        <taxon>Leeia</taxon>
    </lineage>
</organism>
<dbReference type="EMBL" id="JABAIM010000002">
    <property type="protein sequence ID" value="NLR75751.1"/>
    <property type="molecule type" value="Genomic_DNA"/>
</dbReference>